<feature type="compositionally biased region" description="Basic and acidic residues" evidence="5">
    <location>
        <begin position="1749"/>
        <end position="1763"/>
    </location>
</feature>
<feature type="region of interest" description="Disordered" evidence="5">
    <location>
        <begin position="2157"/>
        <end position="2205"/>
    </location>
</feature>
<keyword evidence="3" id="KW-0158">Chromosome</keyword>
<feature type="compositionally biased region" description="Polar residues" evidence="5">
    <location>
        <begin position="1160"/>
        <end position="1177"/>
    </location>
</feature>
<feature type="region of interest" description="Disordered" evidence="5">
    <location>
        <begin position="1612"/>
        <end position="1696"/>
    </location>
</feature>
<feature type="compositionally biased region" description="Polar residues" evidence="5">
    <location>
        <begin position="1209"/>
        <end position="1218"/>
    </location>
</feature>
<feature type="region of interest" description="Disordered" evidence="5">
    <location>
        <begin position="529"/>
        <end position="1126"/>
    </location>
</feature>
<dbReference type="PANTHER" id="PTHR47391">
    <property type="entry name" value="BIORIENTATION OF CHROMOSOMES IN CELL DIVISION 1 LIKE 1"/>
    <property type="match status" value="1"/>
</dbReference>
<feature type="coiled-coil region" evidence="4">
    <location>
        <begin position="460"/>
        <end position="489"/>
    </location>
</feature>
<feature type="region of interest" description="Disordered" evidence="5">
    <location>
        <begin position="1833"/>
        <end position="1890"/>
    </location>
</feature>
<feature type="compositionally biased region" description="Polar residues" evidence="5">
    <location>
        <begin position="1681"/>
        <end position="1691"/>
    </location>
</feature>
<feature type="compositionally biased region" description="Basic and acidic residues" evidence="5">
    <location>
        <begin position="864"/>
        <end position="880"/>
    </location>
</feature>
<reference evidence="7" key="1">
    <citation type="submission" date="2022-03" db="EMBL/GenBank/DDBJ databases">
        <authorList>
            <person name="Alioto T."/>
            <person name="Alioto T."/>
            <person name="Gomez Garrido J."/>
        </authorList>
    </citation>
    <scope>NUCLEOTIDE SEQUENCE</scope>
</reference>
<feature type="compositionally biased region" description="Basic and acidic residues" evidence="5">
    <location>
        <begin position="204"/>
        <end position="222"/>
    </location>
</feature>
<evidence type="ECO:0000259" key="6">
    <source>
        <dbReference type="Pfam" id="PF05205"/>
    </source>
</evidence>
<dbReference type="InterPro" id="IPR055264">
    <property type="entry name" value="BOD1/SHG1_dom"/>
</dbReference>
<feature type="compositionally biased region" description="Polar residues" evidence="5">
    <location>
        <begin position="2693"/>
        <end position="2704"/>
    </location>
</feature>
<sequence>MANLPPGDPKLVSQIVSHLKSQGLFDQFRRDCLADVDTKPAYQNLRQRVDNFVTNHLASHTWSPHLNKNQLRNNIRQQVLKSGMLESGIDRIISQVVDPKINHTFRPQVEKVVQEFLASLNSKEEVKVTLDQHEERSESSTFVPGTVATVGPSTSVASDAMSILETISSLNQEATAARAFTETTNHKNEKAAKKILAQQSIDAGFEKDRSSEEPNEAEKPRDPVVFTEVPEPPLKQEDLNDVSAPAEEVKICVSETVSSAEINDAPNEAEEQKLKAVEKSEKKIDTVEKTEHKEEKKESRLEKRSEHPKKSDDAVKLKEEKSLKEREHEPEQIKPTASEKSSSKQKATDGLKEDSVSVDSDIDAYSDITVSSVHTSDLSSFEEESDEETAVSDSTEEGEITSDDEEKVDAQSKSKSETDQNEAKPKTTRHSYVHKPFLYSKYYSDSDDELTVEQRRQSAAKEKEERLLRRQLKREKLEEKRRLKAVEKKKALKIKSQGIEQKSIKSSTPKTASIKEVLKEQMFLEKKVALSKKRKRDSRAEKNNLNLKGDIDEDSRESQKTSETFDKTISSTKEAKPHPPRSDLNKPSRKLTESDDSRSEREHRRKTPLPTERSHQDSETRESKKLVERHDSASEDQQKQKNVAKSDKHLKREVGESEMQSTKNTPKKDPKLHKIERERSFSEDRLSSRHRSKSDSVHKGHDDSDQHKAKRKDDDIVHKRSQSKSSSEERSDRKSKPKSDGKSATHSKEDRTTSTEHKYDDNSHKDNCKRERHQSSDKSKSEHRYKRSLSDSRQHRDSPNSARPHSTSQRKSKSQTEDKNEAESANSDSNSKLEDGINKDKRRTPSTDERVSSKAQIKNSKSVKKNDQEDATQKTEKDKNYVGSSLEKHRKLKSDDKDSENRMDSSVAQTSNSLAKESSHKSKHSGEKPKERSRSEHREHPHSKFDKKYLGENGKSSNSRQSQKDIKRKDDGRKCEDKQRKSVDDKRSQERGSSLDIKSSKKVGLEVKGETSKSSATKKSSNLEHENDGADSAGERGKVSTSSFTAESKEEINSSNAVRLTESAKSRPTVVAELKEVSEPVTTDSVSAADSPALNPRSETSKELSLKSKSKQGGTEPKTVKLSSACRNVSPIIPTLDFHATKNLITLTLPSDNARKRMPGSNTAGSASNDSANNPKNSLKKSRSAVHNQADAPVSQTSGDEQQDPVQEPSASGCSRPNSVAVLPELTVLNDSEISTSDNANQEEKHVQEQPDISESSGSKPKFPVEILELDNTVTGNDVEEGSVTDLDVAVTENNENVTDFDAEGRALLGATCNEGSVQSSILETNTEETSGISLTYSKTNVPSSRTPEDINRVECEDAATSSSTGVNAATSSYTPMANSRTDNTNSDNLMGRVDNLKEFTASTSADVENFYEDADATMLSDNSFEDATTSSSTYKTNRIQGDFSDVPLSSEKCRENTATSSQNVTDVSPEDEGPSGSSTLSTATSSFVNRASSGISQDNAATSSDSNTGALGVSENVITRVATSSDNTAESDSAINVLENGIMHATSSDSIAESDAVQSASENVISHSATSSDSASESDDGAPRVSENVIAHAATSSSSVVNSSRGLSTDVSVASSETDNENTAASSSNFMDSVMSNSMVWHKHSSERDENAASSSSSVPRNGGTEHKNLNFANVEDSKNASATSSTQHDGSFDDRCMEVMSSGTLKEYPVNSSDIGMDSSTEPSISITRGMYSGNASSCSSSGRAQSQDDEREFDHEKSKENNTASSSSVINIAGSAVPCRNGSDEAASSSSSSYMDSHTLLAMDNATVGSENTEATASSSFSMNSSTQRVDISSLGCPGNSSDNAASSSSNSRGFGATDVHETHLINNTHATTSSNITMDSSTEEDMDLRCVRNPENRSNTATSSSTLNPMELNVGISEKDIGVSASSSTVAGNSSNENHNVVLSPEKVTENAATSSDMMDSSTENNNCSVLSNNTACATTSTSNSSEMDADKDMDGSFSVCCEINSEATAASSSNTMDNTVDNATSSNYMMHSRPERENVSQTTCLDKNEEAASSSGLFSGVQLQEARSKELIVSETVEDATSSERPSELVGGSRMTDGGRNENNETGYNIVEGAAQSSLAASRSSNASITVTSEEALHLAPSTNVDTELVINSDRTNNVRRDEKEDAVSSASSEEQKICSNNSRPDSGETDGAVTSVGTEVSESSMINENCEAFGHVTFVHLSGPDVGHMDDSCCEEDTPVSHNSNVDVNESSVSETNVDNRVAEESESGLSLENSDETEANLDAEPDPERLINDTIVEEGEGAVTSTGITEENYVDKLRRGLRESGSSCSCTEIDRVNVLNRQETRDLNGMTEDDESAITSTGAKEDEDDGEGFVTSTGTASEDSSFSTGTEENSNSGLKLTIEKGSENVSVYNKTVKKEMHIDQSGSEETTRSISLTSDQELLLNKGSIKSTEEMDMVSAPGENSEDEAGTISEQCQIHTGQALDTCVSEHAESQPENEQANEPVNTLTQDEVPAEHEQTLANEDSLSSERSSVDVVSYSVKIGVNRGIQDSENVNSEQSNSENLAILRLEDTTAVGEPVSSQPANDARSNAHESERQSSSEFQEDGSVVTVADLDGTSTTAIEEILGESSSKKTEDVEQKEDSSLECRTEGICHAVLRDKDPTPAQNPIADLSTPSEETSYETSFIRNLQEPNSEVANEEMDVSLRSNECKEESEAAEPYNTSSNIEKEGDSNVDKEVNIKPVKSQQINSQETPAISEGESAPTVKELCESSAQEQEVDDKDEERTFETIQPESIPLIEPSKQDTEPQSSEENEESTSVKAKKSAGRKPLVKVKDEGAKVNEEIEKKSSPNLKTDEVTALLLLIFLVLAFTSDSQKAEKSDLDGTEKNAEPIRRRGRRPKSSISSSETESSEPEKKRRKSQSDEEEQNKEESEEEDEDEDEDEHKGATTRAASRLEAQRKLPHKPTTRAASKLGSPEPPTSKDRRRKEKSSESPSNRTTNLKSKTPQAHGAKRRREASPLPVRTRGRQSAEDVPAKRIKRH</sequence>
<keyword evidence="8" id="KW-1185">Reference proteome</keyword>
<feature type="compositionally biased region" description="Basic and acidic residues" evidence="5">
    <location>
        <begin position="2162"/>
        <end position="2172"/>
    </location>
</feature>
<feature type="compositionally biased region" description="Basic and acidic residues" evidence="5">
    <location>
        <begin position="612"/>
        <end position="655"/>
    </location>
</feature>
<feature type="compositionally biased region" description="Basic and acidic residues" evidence="5">
    <location>
        <begin position="2883"/>
        <end position="2901"/>
    </location>
</feature>
<evidence type="ECO:0000256" key="4">
    <source>
        <dbReference type="SAM" id="Coils"/>
    </source>
</evidence>
<feature type="compositionally biased region" description="Basic and acidic residues" evidence="5">
    <location>
        <begin position="2840"/>
        <end position="2863"/>
    </location>
</feature>
<feature type="region of interest" description="Disordered" evidence="5">
    <location>
        <begin position="2351"/>
        <end position="2409"/>
    </location>
</feature>
<feature type="region of interest" description="Disordered" evidence="5">
    <location>
        <begin position="1147"/>
        <end position="1219"/>
    </location>
</feature>
<dbReference type="InterPro" id="IPR043244">
    <property type="entry name" value="BOD1L1"/>
</dbReference>
<dbReference type="PANTHER" id="PTHR47391:SF1">
    <property type="entry name" value="BIORIENTATION OF CHROMOSOMES IN CELL DIVISION 1 LIKE 1"/>
    <property type="match status" value="1"/>
</dbReference>
<feature type="region of interest" description="Disordered" evidence="5">
    <location>
        <begin position="2882"/>
        <end position="3049"/>
    </location>
</feature>
<evidence type="ECO:0000313" key="7">
    <source>
        <dbReference type="EMBL" id="CAH2299832.1"/>
    </source>
</evidence>
<feature type="compositionally biased region" description="Low complexity" evidence="5">
    <location>
        <begin position="2559"/>
        <end position="2571"/>
    </location>
</feature>
<evidence type="ECO:0000313" key="8">
    <source>
        <dbReference type="Proteomes" id="UP001295444"/>
    </source>
</evidence>
<protein>
    <recommendedName>
        <fullName evidence="6">BOD1/SHG1 domain-containing protein</fullName>
    </recommendedName>
</protein>
<feature type="region of interest" description="Disordered" evidence="5">
    <location>
        <begin position="203"/>
        <end position="431"/>
    </location>
</feature>
<dbReference type="GO" id="GO:0005694">
    <property type="term" value="C:chromosome"/>
    <property type="evidence" value="ECO:0007669"/>
    <property type="project" value="UniProtKB-SubCell"/>
</dbReference>
<feature type="region of interest" description="Disordered" evidence="5">
    <location>
        <begin position="2425"/>
        <end position="2863"/>
    </location>
</feature>
<feature type="compositionally biased region" description="Polar residues" evidence="5">
    <location>
        <begin position="2431"/>
        <end position="2447"/>
    </location>
</feature>
<feature type="compositionally biased region" description="Low complexity" evidence="5">
    <location>
        <begin position="1735"/>
        <end position="1748"/>
    </location>
</feature>
<feature type="compositionally biased region" description="Basic and acidic residues" evidence="5">
    <location>
        <begin position="917"/>
        <end position="950"/>
    </location>
</feature>
<feature type="compositionally biased region" description="Polar residues" evidence="5">
    <location>
        <begin position="1712"/>
        <end position="1729"/>
    </location>
</feature>
<feature type="compositionally biased region" description="Polar residues" evidence="5">
    <location>
        <begin position="3004"/>
        <end position="3014"/>
    </location>
</feature>
<proteinExistence type="inferred from homology"/>
<feature type="compositionally biased region" description="Low complexity" evidence="5">
    <location>
        <begin position="1843"/>
        <end position="1855"/>
    </location>
</feature>
<feature type="compositionally biased region" description="Acidic residues" evidence="5">
    <location>
        <begin position="2280"/>
        <end position="2292"/>
    </location>
</feature>
<feature type="compositionally biased region" description="Polar residues" evidence="5">
    <location>
        <begin position="1360"/>
        <end position="1389"/>
    </location>
</feature>
<evidence type="ECO:0000256" key="3">
    <source>
        <dbReference type="ARBA" id="ARBA00022454"/>
    </source>
</evidence>
<feature type="compositionally biased region" description="Acidic residues" evidence="5">
    <location>
        <begin position="380"/>
        <end position="407"/>
    </location>
</feature>
<feature type="compositionally biased region" description="Polar residues" evidence="5">
    <location>
        <begin position="904"/>
        <end position="915"/>
    </location>
</feature>
<comment type="similarity">
    <text evidence="2">Belongs to the BOD1 family.</text>
</comment>
<evidence type="ECO:0000256" key="5">
    <source>
        <dbReference type="SAM" id="MobiDB-lite"/>
    </source>
</evidence>
<feature type="compositionally biased region" description="Basic and acidic residues" evidence="5">
    <location>
        <begin position="962"/>
        <end position="990"/>
    </location>
</feature>
<feature type="compositionally biased region" description="Low complexity" evidence="5">
    <location>
        <begin position="2681"/>
        <end position="2692"/>
    </location>
</feature>
<feature type="compositionally biased region" description="Basic and acidic residues" evidence="5">
    <location>
        <begin position="573"/>
        <end position="602"/>
    </location>
</feature>
<feature type="compositionally biased region" description="Polar residues" evidence="5">
    <location>
        <begin position="2502"/>
        <end position="2517"/>
    </location>
</feature>
<feature type="region of interest" description="Disordered" evidence="5">
    <location>
        <begin position="1709"/>
        <end position="1773"/>
    </location>
</feature>
<feature type="region of interest" description="Disordered" evidence="5">
    <location>
        <begin position="489"/>
        <end position="513"/>
    </location>
</feature>
<feature type="compositionally biased region" description="Polar residues" evidence="5">
    <location>
        <begin position="1868"/>
        <end position="1884"/>
    </location>
</feature>
<feature type="compositionally biased region" description="Polar residues" evidence="5">
    <location>
        <begin position="2174"/>
        <end position="2190"/>
    </location>
</feature>
<feature type="region of interest" description="Disordered" evidence="5">
    <location>
        <begin position="1426"/>
        <end position="1483"/>
    </location>
</feature>
<keyword evidence="4" id="KW-0175">Coiled coil</keyword>
<feature type="region of interest" description="Disordered" evidence="5">
    <location>
        <begin position="1233"/>
        <end position="1262"/>
    </location>
</feature>
<feature type="compositionally biased region" description="Polar residues" evidence="5">
    <location>
        <begin position="1550"/>
        <end position="1566"/>
    </location>
</feature>
<dbReference type="Proteomes" id="UP001295444">
    <property type="component" value="Chromosome 06"/>
</dbReference>
<feature type="compositionally biased region" description="Basic and acidic residues" evidence="5">
    <location>
        <begin position="2638"/>
        <end position="2670"/>
    </location>
</feature>
<dbReference type="EMBL" id="OW240917">
    <property type="protein sequence ID" value="CAH2299832.1"/>
    <property type="molecule type" value="Genomic_DNA"/>
</dbReference>
<feature type="compositionally biased region" description="Polar residues" evidence="5">
    <location>
        <begin position="1764"/>
        <end position="1773"/>
    </location>
</feature>
<organism evidence="7 8">
    <name type="scientific">Pelobates cultripes</name>
    <name type="common">Western spadefoot toad</name>
    <dbReference type="NCBI Taxonomy" id="61616"/>
    <lineage>
        <taxon>Eukaryota</taxon>
        <taxon>Metazoa</taxon>
        <taxon>Chordata</taxon>
        <taxon>Craniata</taxon>
        <taxon>Vertebrata</taxon>
        <taxon>Euteleostomi</taxon>
        <taxon>Amphibia</taxon>
        <taxon>Batrachia</taxon>
        <taxon>Anura</taxon>
        <taxon>Pelobatoidea</taxon>
        <taxon>Pelobatidae</taxon>
        <taxon>Pelobates</taxon>
    </lineage>
</organism>
<feature type="region of interest" description="Disordered" evidence="5">
    <location>
        <begin position="1358"/>
        <end position="1389"/>
    </location>
</feature>
<dbReference type="Pfam" id="PF05205">
    <property type="entry name" value="COMPASS-Shg1"/>
    <property type="match status" value="1"/>
</dbReference>
<feature type="domain" description="BOD1/SHG1" evidence="6">
    <location>
        <begin position="14"/>
        <end position="110"/>
    </location>
</feature>
<feature type="compositionally biased region" description="Basic and acidic residues" evidence="5">
    <location>
        <begin position="666"/>
        <end position="718"/>
    </location>
</feature>
<feature type="region of interest" description="Disordered" evidence="5">
    <location>
        <begin position="1550"/>
        <end position="1584"/>
    </location>
</feature>
<feature type="compositionally biased region" description="Basic and acidic residues" evidence="5">
    <location>
        <begin position="831"/>
        <end position="852"/>
    </location>
</feature>
<feature type="compositionally biased region" description="Low complexity" evidence="5">
    <location>
        <begin position="2246"/>
        <end position="2266"/>
    </location>
</feature>
<feature type="compositionally biased region" description="Polar residues" evidence="5">
    <location>
        <begin position="2381"/>
        <end position="2405"/>
    </location>
</feature>
<feature type="compositionally biased region" description="Polar residues" evidence="5">
    <location>
        <begin position="498"/>
        <end position="511"/>
    </location>
</feature>
<feature type="compositionally biased region" description="Basic and acidic residues" evidence="5">
    <location>
        <begin position="1021"/>
        <end position="1038"/>
    </location>
</feature>
<feature type="compositionally biased region" description="Basic residues" evidence="5">
    <location>
        <begin position="2828"/>
        <end position="2839"/>
    </location>
</feature>
<feature type="compositionally biased region" description="Polar residues" evidence="5">
    <location>
        <begin position="1612"/>
        <end position="1640"/>
    </location>
</feature>
<feature type="compositionally biased region" description="Polar residues" evidence="5">
    <location>
        <begin position="1457"/>
        <end position="1467"/>
    </location>
</feature>
<feature type="compositionally biased region" description="Basic and acidic residues" evidence="5">
    <location>
        <begin position="556"/>
        <end position="566"/>
    </location>
</feature>
<evidence type="ECO:0000256" key="1">
    <source>
        <dbReference type="ARBA" id="ARBA00004286"/>
    </source>
</evidence>
<feature type="compositionally biased region" description="Basic and acidic residues" evidence="5">
    <location>
        <begin position="726"/>
        <end position="798"/>
    </location>
</feature>
<comment type="subcellular location">
    <subcellularLocation>
        <location evidence="1">Chromosome</location>
    </subcellularLocation>
</comment>
<feature type="compositionally biased region" description="Basic and acidic residues" evidence="5">
    <location>
        <begin position="2734"/>
        <end position="2747"/>
    </location>
</feature>
<gene>
    <name evidence="7" type="ORF">PECUL_23A042203</name>
</gene>
<feature type="compositionally biased region" description="Polar residues" evidence="5">
    <location>
        <begin position="2752"/>
        <end position="2762"/>
    </location>
</feature>
<feature type="compositionally biased region" description="Basic and acidic residues" evidence="5">
    <location>
        <begin position="893"/>
        <end position="903"/>
    </location>
</feature>
<feature type="compositionally biased region" description="Polar residues" evidence="5">
    <location>
        <begin position="1426"/>
        <end position="1440"/>
    </location>
</feature>
<evidence type="ECO:0000256" key="2">
    <source>
        <dbReference type="ARBA" id="ARBA00008463"/>
    </source>
</evidence>
<feature type="compositionally biased region" description="Low complexity" evidence="5">
    <location>
        <begin position="1567"/>
        <end position="1576"/>
    </location>
</feature>
<feature type="compositionally biased region" description="Polar residues" evidence="5">
    <location>
        <begin position="2587"/>
        <end position="2596"/>
    </location>
</feature>
<name>A0AAD1W8L7_PELCU</name>
<feature type="compositionally biased region" description="Basic and acidic residues" evidence="5">
    <location>
        <begin position="270"/>
        <end position="332"/>
    </location>
</feature>
<feature type="compositionally biased region" description="Basic and acidic residues" evidence="5">
    <location>
        <begin position="2597"/>
        <end position="2606"/>
    </location>
</feature>
<feature type="region of interest" description="Disordered" evidence="5">
    <location>
        <begin position="2079"/>
        <end position="2111"/>
    </location>
</feature>
<feature type="compositionally biased region" description="Acidic residues" evidence="5">
    <location>
        <begin position="2931"/>
        <end position="2950"/>
    </location>
</feature>
<feature type="compositionally biased region" description="Basic and acidic residues" evidence="5">
    <location>
        <begin position="346"/>
        <end position="355"/>
    </location>
</feature>
<accession>A0AAD1W8L7</accession>
<feature type="region of interest" description="Disordered" evidence="5">
    <location>
        <begin position="2241"/>
        <end position="2293"/>
    </location>
</feature>
<feature type="compositionally biased region" description="Basic and acidic residues" evidence="5">
    <location>
        <begin position="408"/>
        <end position="425"/>
    </location>
</feature>
<feature type="compositionally biased region" description="Polar residues" evidence="5">
    <location>
        <begin position="2527"/>
        <end position="2538"/>
    </location>
</feature>